<organism evidence="3 4">
    <name type="scientific">Mycoemilia scoparia</name>
    <dbReference type="NCBI Taxonomy" id="417184"/>
    <lineage>
        <taxon>Eukaryota</taxon>
        <taxon>Fungi</taxon>
        <taxon>Fungi incertae sedis</taxon>
        <taxon>Zoopagomycota</taxon>
        <taxon>Kickxellomycotina</taxon>
        <taxon>Kickxellomycetes</taxon>
        <taxon>Kickxellales</taxon>
        <taxon>Kickxellaceae</taxon>
        <taxon>Mycoemilia</taxon>
    </lineage>
</organism>
<proteinExistence type="predicted"/>
<reference evidence="3" key="1">
    <citation type="submission" date="2022-07" db="EMBL/GenBank/DDBJ databases">
        <title>Phylogenomic reconstructions and comparative analyses of Kickxellomycotina fungi.</title>
        <authorList>
            <person name="Reynolds N.K."/>
            <person name="Stajich J.E."/>
            <person name="Barry K."/>
            <person name="Grigoriev I.V."/>
            <person name="Crous P."/>
            <person name="Smith M.E."/>
        </authorList>
    </citation>
    <scope>NUCLEOTIDE SEQUENCE</scope>
    <source>
        <strain evidence="3">NBRC 100468</strain>
    </source>
</reference>
<evidence type="ECO:0000313" key="4">
    <source>
        <dbReference type="Proteomes" id="UP001150538"/>
    </source>
</evidence>
<feature type="region of interest" description="Disordered" evidence="1">
    <location>
        <begin position="25"/>
        <end position="109"/>
    </location>
</feature>
<keyword evidence="2" id="KW-0732">Signal</keyword>
<feature type="chain" id="PRO_5040975941" evidence="2">
    <location>
        <begin position="21"/>
        <end position="234"/>
    </location>
</feature>
<feature type="compositionally biased region" description="Gly residues" evidence="1">
    <location>
        <begin position="25"/>
        <end position="35"/>
    </location>
</feature>
<dbReference type="Proteomes" id="UP001150538">
    <property type="component" value="Unassembled WGS sequence"/>
</dbReference>
<gene>
    <name evidence="3" type="ORF">H4219_001869</name>
</gene>
<feature type="compositionally biased region" description="Low complexity" evidence="1">
    <location>
        <begin position="73"/>
        <end position="87"/>
    </location>
</feature>
<comment type="caution">
    <text evidence="3">The sequence shown here is derived from an EMBL/GenBank/DDBJ whole genome shotgun (WGS) entry which is preliminary data.</text>
</comment>
<evidence type="ECO:0000256" key="2">
    <source>
        <dbReference type="SAM" id="SignalP"/>
    </source>
</evidence>
<sequence length="234" mass="22704">MYKSISVLLLLALSASNIMAIPARGGGGSGSGSGSGADTNAGSPPAGANDDTLGGLGGSNNIGLDSGNDDDLLGSGSKVGSGSDLVGNSNGLTGGINQSGGSPGQDAMMNSIWDKTKNTYSSVLDKIKDSDSGAYKSLTKALGGDDVPSTYDADWVKKFTNFGAKYLKDNGMGGAVPTGITDDDTDSGSAKGGKKGGSGKAGSGANESEDGGSASTFGVSIAGVAFVAIAGSFF</sequence>
<feature type="compositionally biased region" description="Gly residues" evidence="1">
    <location>
        <begin position="92"/>
        <end position="103"/>
    </location>
</feature>
<feature type="signal peptide" evidence="2">
    <location>
        <begin position="1"/>
        <end position="20"/>
    </location>
</feature>
<dbReference type="OrthoDB" id="10635347at2759"/>
<protein>
    <submittedName>
        <fullName evidence="3">Uncharacterized protein</fullName>
    </submittedName>
</protein>
<keyword evidence="4" id="KW-1185">Reference proteome</keyword>
<evidence type="ECO:0000313" key="3">
    <source>
        <dbReference type="EMBL" id="KAJ1919620.1"/>
    </source>
</evidence>
<feature type="region of interest" description="Disordered" evidence="1">
    <location>
        <begin position="177"/>
        <end position="213"/>
    </location>
</feature>
<name>A0A9W7ZZW6_9FUNG</name>
<dbReference type="EMBL" id="JANBPU010000024">
    <property type="protein sequence ID" value="KAJ1919620.1"/>
    <property type="molecule type" value="Genomic_DNA"/>
</dbReference>
<dbReference type="AlphaFoldDB" id="A0A9W7ZZW6"/>
<evidence type="ECO:0000256" key="1">
    <source>
        <dbReference type="SAM" id="MobiDB-lite"/>
    </source>
</evidence>
<accession>A0A9W7ZZW6</accession>